<proteinExistence type="predicted"/>
<gene>
    <name evidence="1" type="ORF">KDL01_42385</name>
</gene>
<accession>A0A941EZY8</accession>
<dbReference type="AlphaFoldDB" id="A0A941EZY8"/>
<evidence type="ECO:0000313" key="2">
    <source>
        <dbReference type="Proteomes" id="UP000675781"/>
    </source>
</evidence>
<reference evidence="1" key="1">
    <citation type="submission" date="2021-04" db="EMBL/GenBank/DDBJ databases">
        <title>Genome based classification of Actinospica acidithermotolerans sp. nov., an actinobacterium isolated from an Indonesian hot spring.</title>
        <authorList>
            <person name="Kusuma A.B."/>
            <person name="Putra K.E."/>
            <person name="Nafisah S."/>
            <person name="Loh J."/>
            <person name="Nouioui I."/>
            <person name="Goodfellow M."/>
        </authorList>
    </citation>
    <scope>NUCLEOTIDE SEQUENCE</scope>
    <source>
        <strain evidence="1">CSCA 57</strain>
    </source>
</reference>
<comment type="caution">
    <text evidence="1">The sequence shown here is derived from an EMBL/GenBank/DDBJ whole genome shotgun (WGS) entry which is preliminary data.</text>
</comment>
<evidence type="ECO:0000313" key="1">
    <source>
        <dbReference type="EMBL" id="MBR7839958.1"/>
    </source>
</evidence>
<name>A0A941EZY8_9ACTN</name>
<dbReference type="EMBL" id="JAGSOG010000817">
    <property type="protein sequence ID" value="MBR7839958.1"/>
    <property type="molecule type" value="Genomic_DNA"/>
</dbReference>
<feature type="non-terminal residue" evidence="1">
    <location>
        <position position="1"/>
    </location>
</feature>
<protein>
    <submittedName>
        <fullName evidence="1">Uncharacterized protein</fullName>
    </submittedName>
</protein>
<dbReference type="Proteomes" id="UP000675781">
    <property type="component" value="Unassembled WGS sequence"/>
</dbReference>
<keyword evidence="2" id="KW-1185">Reference proteome</keyword>
<sequence>DYAGFWLVRPGVPVEAQPVVYVGSEGERGVIARDLGDLLWLFALGVGPREAFSASSSRDSRGSLDAQPSAEFRELALRYAPAGESLDVSGIVEAAGAEFPGFDDYLESLCR</sequence>
<organism evidence="1 2">
    <name type="scientific">Actinospica durhamensis</name>
    <dbReference type="NCBI Taxonomy" id="1508375"/>
    <lineage>
        <taxon>Bacteria</taxon>
        <taxon>Bacillati</taxon>
        <taxon>Actinomycetota</taxon>
        <taxon>Actinomycetes</taxon>
        <taxon>Catenulisporales</taxon>
        <taxon>Actinospicaceae</taxon>
        <taxon>Actinospica</taxon>
    </lineage>
</organism>